<reference evidence="1 2" key="1">
    <citation type="submission" date="2020-04" db="EMBL/GenBank/DDBJ databases">
        <title>Global-level population genomics: horizontal gene transfer, symbiosis and evolution in Rhizobia.</title>
        <authorList>
            <person name="Gai Y."/>
        </authorList>
    </citation>
    <scope>NUCLEOTIDE SEQUENCE [LARGE SCALE GENOMIC DNA]</scope>
    <source>
        <strain evidence="1 2">BLR33</strain>
    </source>
</reference>
<comment type="caution">
    <text evidence="1">The sequence shown here is derived from an EMBL/GenBank/DDBJ whole genome shotgun (WGS) entry which is preliminary data.</text>
</comment>
<evidence type="ECO:0000313" key="1">
    <source>
        <dbReference type="EMBL" id="MBX5089342.1"/>
    </source>
</evidence>
<sequence length="281" mass="29825">MIEYVSKQATALKPSTLVPSTSFTSDPMRFSVSTDEFPETDIVTGVLYYDTHSLDLSSALAGKCYDVFHTCDGLVLGPAWTNSVTRSLLVQKDGDKIVNAVSFSGIDAGDAELVGGFRCHADGLTRSTKQSRLVWSLYDAIVLPVSRIDAASSWSYSAAAWRQANGNPENQIEIFNGVSGRMVDVTASAYMVGVTSAATSGFVGVGIDTSAADSSQVKNPAAAPNTFPVLPAWARYVGYVGIGYHELRWLERGAGGSAQTWLGNGGQPCGYQTGILGWVVQ</sequence>
<dbReference type="RefSeq" id="WP_221119226.1">
    <property type="nucleotide sequence ID" value="NZ_JABDYF010000003.1"/>
</dbReference>
<keyword evidence="2" id="KW-1185">Reference proteome</keyword>
<proteinExistence type="predicted"/>
<dbReference type="Proteomes" id="UP000770629">
    <property type="component" value="Unassembled WGS sequence"/>
</dbReference>
<evidence type="ECO:0000313" key="2">
    <source>
        <dbReference type="Proteomes" id="UP000770629"/>
    </source>
</evidence>
<evidence type="ECO:0008006" key="3">
    <source>
        <dbReference type="Google" id="ProtNLM"/>
    </source>
</evidence>
<protein>
    <recommendedName>
        <fullName evidence="3">DUF2793 domain-containing protein</fullName>
    </recommendedName>
</protein>
<gene>
    <name evidence="1" type="ORF">HJB60_09180</name>
</gene>
<dbReference type="EMBL" id="JABDYF010000003">
    <property type="protein sequence ID" value="MBX5089342.1"/>
    <property type="molecule type" value="Genomic_DNA"/>
</dbReference>
<organism evidence="1 2">
    <name type="scientific">Rhizobium lentis</name>
    <dbReference type="NCBI Taxonomy" id="1138194"/>
    <lineage>
        <taxon>Bacteria</taxon>
        <taxon>Pseudomonadati</taxon>
        <taxon>Pseudomonadota</taxon>
        <taxon>Alphaproteobacteria</taxon>
        <taxon>Hyphomicrobiales</taxon>
        <taxon>Rhizobiaceae</taxon>
        <taxon>Rhizobium/Agrobacterium group</taxon>
        <taxon>Rhizobium</taxon>
    </lineage>
</organism>
<name>A0ABS7IFX1_9HYPH</name>
<accession>A0ABS7IFX1</accession>